<accession>A0A0R2QP70</accession>
<protein>
    <submittedName>
        <fullName evidence="1">Uncharacterized protein</fullName>
    </submittedName>
</protein>
<organism evidence="1 2">
    <name type="scientific">Actinobacteria bacterium BACL2 MAG-120820-bin50</name>
    <dbReference type="NCBI Taxonomy" id="1655570"/>
    <lineage>
        <taxon>Bacteria</taxon>
        <taxon>Bacillati</taxon>
        <taxon>Actinomycetota</taxon>
        <taxon>Actinomycetes</taxon>
        <taxon>Actinomycetes incertae sedis</taxon>
        <taxon>ac1 cluster</taxon>
    </lineage>
</organism>
<feature type="non-terminal residue" evidence="1">
    <location>
        <position position="266"/>
    </location>
</feature>
<evidence type="ECO:0000313" key="2">
    <source>
        <dbReference type="Proteomes" id="UP000053054"/>
    </source>
</evidence>
<evidence type="ECO:0000313" key="1">
    <source>
        <dbReference type="EMBL" id="KRO50848.1"/>
    </source>
</evidence>
<name>A0A0R2QP70_9ACTN</name>
<gene>
    <name evidence="1" type="ORF">ABR62_00045</name>
</gene>
<dbReference type="InterPro" id="IPR011990">
    <property type="entry name" value="TPR-like_helical_dom_sf"/>
</dbReference>
<dbReference type="InterPro" id="IPR019734">
    <property type="entry name" value="TPR_rpt"/>
</dbReference>
<reference evidence="1 2" key="1">
    <citation type="submission" date="2015-10" db="EMBL/GenBank/DDBJ databases">
        <title>Metagenome-Assembled Genomes uncover a global brackish microbiome.</title>
        <authorList>
            <person name="Hugerth L.W."/>
            <person name="Larsson J."/>
            <person name="Alneberg J."/>
            <person name="Lindh M.V."/>
            <person name="Legrand C."/>
            <person name="Pinhassi J."/>
            <person name="Andersson A.F."/>
        </authorList>
    </citation>
    <scope>NUCLEOTIDE SEQUENCE [LARGE SCALE GENOMIC DNA]</scope>
    <source>
        <strain evidence="1">BACL2 MAG-120820-bin50</strain>
    </source>
</reference>
<dbReference type="EMBL" id="LIAU01000321">
    <property type="protein sequence ID" value="KRO50848.1"/>
    <property type="molecule type" value="Genomic_DNA"/>
</dbReference>
<dbReference type="SUPFAM" id="SSF48452">
    <property type="entry name" value="TPR-like"/>
    <property type="match status" value="2"/>
</dbReference>
<dbReference type="Gene3D" id="1.25.40.10">
    <property type="entry name" value="Tetratricopeptide repeat domain"/>
    <property type="match status" value="2"/>
</dbReference>
<proteinExistence type="predicted"/>
<dbReference type="AlphaFoldDB" id="A0A0R2QP70"/>
<dbReference type="SMART" id="SM00028">
    <property type="entry name" value="TPR"/>
    <property type="match status" value="5"/>
</dbReference>
<comment type="caution">
    <text evidence="1">The sequence shown here is derived from an EMBL/GenBank/DDBJ whole genome shotgun (WGS) entry which is preliminary data.</text>
</comment>
<dbReference type="Proteomes" id="UP000053054">
    <property type="component" value="Unassembled WGS sequence"/>
</dbReference>
<sequence>MIAIDNKETEDQELWKQLPNTEGEERAELLIQLAQQALYRSSGNEALALAEQAHEIYRGLGARASSIAMANAITGIGYSLKELNRVDEATKALDGAIDLLRESKHPFLVETLRTKAIWHGEQGKWSEALAGYSELAQINELDSNEEFYARDLFAIANCYHELGNWSEVITYGLKAREIFKEQKMVFEISWCDLNIADAHAELGDGEQAIFWGRKANDIANLRKDNEMICKSSFVIAKGHKVLEKYQDAENLLLAAQELVAKSSDWT</sequence>